<keyword evidence="3" id="KW-1185">Reference proteome</keyword>
<feature type="region of interest" description="Disordered" evidence="1">
    <location>
        <begin position="1"/>
        <end position="56"/>
    </location>
</feature>
<evidence type="ECO:0000313" key="3">
    <source>
        <dbReference type="Proteomes" id="UP000071859"/>
    </source>
</evidence>
<reference evidence="2" key="1">
    <citation type="submission" date="2016-01" db="EMBL/GenBank/DDBJ databases">
        <authorList>
            <person name="Peeters C."/>
        </authorList>
    </citation>
    <scope>NUCLEOTIDE SEQUENCE</scope>
    <source>
        <strain evidence="2">LMG 29321</strain>
    </source>
</reference>
<sequence>MSRKNDPAQSGAPARQQQTASGAQSKSETKPAAPKQDAAKAEPVPHVRPPVRSDDN</sequence>
<organism evidence="2 3">
    <name type="scientific">Caballeronia calidae</name>
    <dbReference type="NCBI Taxonomy" id="1777139"/>
    <lineage>
        <taxon>Bacteria</taxon>
        <taxon>Pseudomonadati</taxon>
        <taxon>Pseudomonadota</taxon>
        <taxon>Betaproteobacteria</taxon>
        <taxon>Burkholderiales</taxon>
        <taxon>Burkholderiaceae</taxon>
        <taxon>Caballeronia</taxon>
    </lineage>
</organism>
<comment type="caution">
    <text evidence="2">The sequence shown here is derived from an EMBL/GenBank/DDBJ whole genome shotgun (WGS) entry which is preliminary data.</text>
</comment>
<dbReference type="Proteomes" id="UP000071859">
    <property type="component" value="Unassembled WGS sequence"/>
</dbReference>
<feature type="compositionally biased region" description="Basic and acidic residues" evidence="1">
    <location>
        <begin position="37"/>
        <end position="56"/>
    </location>
</feature>
<dbReference type="AlphaFoldDB" id="A0A157ZQS2"/>
<gene>
    <name evidence="2" type="ORF">AWB78_00815</name>
</gene>
<name>A0A157ZQS2_9BURK</name>
<feature type="compositionally biased region" description="Polar residues" evidence="1">
    <location>
        <begin position="15"/>
        <end position="26"/>
    </location>
</feature>
<dbReference type="EMBL" id="FCOX02000003">
    <property type="protein sequence ID" value="SAK47836.1"/>
    <property type="molecule type" value="Genomic_DNA"/>
</dbReference>
<protein>
    <submittedName>
        <fullName evidence="2">Uncharacterized protein</fullName>
    </submittedName>
</protein>
<evidence type="ECO:0000313" key="2">
    <source>
        <dbReference type="EMBL" id="SAK47836.1"/>
    </source>
</evidence>
<accession>A0A157ZQS2</accession>
<evidence type="ECO:0000256" key="1">
    <source>
        <dbReference type="SAM" id="MobiDB-lite"/>
    </source>
</evidence>
<proteinExistence type="predicted"/>